<evidence type="ECO:0000313" key="2">
    <source>
        <dbReference type="Proteomes" id="UP000759273"/>
    </source>
</evidence>
<evidence type="ECO:0000313" key="1">
    <source>
        <dbReference type="EMBL" id="MBS5333254.1"/>
    </source>
</evidence>
<proteinExistence type="predicted"/>
<dbReference type="Proteomes" id="UP000759273">
    <property type="component" value="Unassembled WGS sequence"/>
</dbReference>
<protein>
    <recommendedName>
        <fullName evidence="3">Helix-turn-helix conjugative transposon-like domain-containing protein</fullName>
    </recommendedName>
</protein>
<dbReference type="AlphaFoldDB" id="A0A943DHP3"/>
<name>A0A943DHP3_9FIRM</name>
<dbReference type="EMBL" id="JAGZGG010000035">
    <property type="protein sequence ID" value="MBS5333254.1"/>
    <property type="molecule type" value="Genomic_DNA"/>
</dbReference>
<reference evidence="1" key="1">
    <citation type="submission" date="2021-02" db="EMBL/GenBank/DDBJ databases">
        <title>Infant gut strain persistence is associated with maternal origin, phylogeny, and functional potential including surface adhesion and iron acquisition.</title>
        <authorList>
            <person name="Lou Y.C."/>
        </authorList>
    </citation>
    <scope>NUCLEOTIDE SEQUENCE</scope>
    <source>
        <strain evidence="1">L3_101_000M1_dasL3_101_000M1_concoct_87</strain>
    </source>
</reference>
<accession>A0A943DHP3</accession>
<evidence type="ECO:0008006" key="3">
    <source>
        <dbReference type="Google" id="ProtNLM"/>
    </source>
</evidence>
<comment type="caution">
    <text evidence="1">The sequence shown here is derived from an EMBL/GenBank/DDBJ whole genome shotgun (WGS) entry which is preliminary data.</text>
</comment>
<sequence length="104" mass="11973">MVPEIYQGIVAYQSGDSTAAWTLVQKFTPLLKHYAFILHREDGFEDLQCYFLSLLKTLSLERLSSTSDGAIIKYIAISMHIFVFSLQTSFFRLWLDIIEGGFRL</sequence>
<organism evidence="1 2">
    <name type="scientific">Subdoligranulum variabile</name>
    <dbReference type="NCBI Taxonomy" id="214851"/>
    <lineage>
        <taxon>Bacteria</taxon>
        <taxon>Bacillati</taxon>
        <taxon>Bacillota</taxon>
        <taxon>Clostridia</taxon>
        <taxon>Eubacteriales</taxon>
        <taxon>Oscillospiraceae</taxon>
        <taxon>Subdoligranulum</taxon>
    </lineage>
</organism>
<gene>
    <name evidence="1" type="ORF">KHY36_12100</name>
</gene>